<keyword evidence="6 9" id="KW-1133">Transmembrane helix</keyword>
<dbReference type="HAMAP" id="MF_01148">
    <property type="entry name" value="Lnt"/>
    <property type="match status" value="1"/>
</dbReference>
<dbReference type="InterPro" id="IPR003010">
    <property type="entry name" value="C-N_Hydrolase"/>
</dbReference>
<evidence type="ECO:0000256" key="6">
    <source>
        <dbReference type="ARBA" id="ARBA00022989"/>
    </source>
</evidence>
<dbReference type="PROSITE" id="PS50263">
    <property type="entry name" value="CN_HYDROLASE"/>
    <property type="match status" value="1"/>
</dbReference>
<evidence type="ECO:0000313" key="12">
    <source>
        <dbReference type="Proteomes" id="UP000298058"/>
    </source>
</evidence>
<keyword evidence="3 9" id="KW-1003">Cell membrane</keyword>
<dbReference type="EMBL" id="RQHW01000008">
    <property type="protein sequence ID" value="TGN20766.1"/>
    <property type="molecule type" value="Genomic_DNA"/>
</dbReference>
<protein>
    <recommendedName>
        <fullName evidence="9">Apolipoprotein N-acyltransferase</fullName>
        <shortName evidence="9">ALP N-acyltransferase</shortName>
        <ecNumber evidence="9">2.3.1.269</ecNumber>
    </recommendedName>
</protein>
<dbReference type="InterPro" id="IPR045378">
    <property type="entry name" value="LNT_N"/>
</dbReference>
<comment type="caution">
    <text evidence="11">The sequence shown here is derived from an EMBL/GenBank/DDBJ whole genome shotgun (WGS) entry which is preliminary data.</text>
</comment>
<feature type="transmembrane region" description="Helical" evidence="9">
    <location>
        <begin position="6"/>
        <end position="23"/>
    </location>
</feature>
<dbReference type="PANTHER" id="PTHR38686">
    <property type="entry name" value="APOLIPOPROTEIN N-ACYLTRANSFERASE"/>
    <property type="match status" value="1"/>
</dbReference>
<feature type="transmembrane region" description="Helical" evidence="9">
    <location>
        <begin position="189"/>
        <end position="210"/>
    </location>
</feature>
<dbReference type="Proteomes" id="UP000298058">
    <property type="component" value="Unassembled WGS sequence"/>
</dbReference>
<dbReference type="Gene3D" id="3.60.110.10">
    <property type="entry name" value="Carbon-nitrogen hydrolase"/>
    <property type="match status" value="1"/>
</dbReference>
<evidence type="ECO:0000313" key="11">
    <source>
        <dbReference type="EMBL" id="TGN20766.1"/>
    </source>
</evidence>
<feature type="transmembrane region" description="Helical" evidence="9">
    <location>
        <begin position="102"/>
        <end position="123"/>
    </location>
</feature>
<dbReference type="InterPro" id="IPR036526">
    <property type="entry name" value="C-N_Hydrolase_sf"/>
</dbReference>
<comment type="subcellular location">
    <subcellularLocation>
        <location evidence="1 9">Cell membrane</location>
        <topology evidence="1 9">Multi-pass membrane protein</topology>
    </subcellularLocation>
</comment>
<evidence type="ECO:0000256" key="7">
    <source>
        <dbReference type="ARBA" id="ARBA00023136"/>
    </source>
</evidence>
<dbReference type="OrthoDB" id="9804277at2"/>
<keyword evidence="4 9" id="KW-0808">Transferase</keyword>
<evidence type="ECO:0000256" key="1">
    <source>
        <dbReference type="ARBA" id="ARBA00004651"/>
    </source>
</evidence>
<evidence type="ECO:0000256" key="4">
    <source>
        <dbReference type="ARBA" id="ARBA00022679"/>
    </source>
</evidence>
<dbReference type="SUPFAM" id="SSF56317">
    <property type="entry name" value="Carbon-nitrogen hydrolase"/>
    <property type="match status" value="1"/>
</dbReference>
<feature type="transmembrane region" description="Helical" evidence="9">
    <location>
        <begin position="35"/>
        <end position="58"/>
    </location>
</feature>
<sequence>MGLDPIASSLCSLLGLWVLIRHLETITGETSFKSILFYGFLFSFSITIFAFTWIFTAAQNLTGASWPVVCICFLVYGLFSFYKIFFFYIGKWAFERFRKEELPYTFFLIIGYPSLSLISDWLSPMIFPVYWGDFFRGNSILRQFASAAGVEGLGAVGWFFAATSYHFFRIYRENKSKGKQTNPSTAFRKLNIALISTVLLILSYDVLVLFRTPETQGEIFAAAIQPNPSFAKLELRENKEYIGKTLQTVLDMGKEAILRSPKAIDLLIFPESSVPFHGTSQKEESKETYSSTFLGILEYLSKTGNTTILFNELILDDGTRNSAGLLNFERQSVERYYKQKLLPFGEYLPFESSLPILRNIFPEASSHKEGKNSGMFVLSKSGNIPGTNRNLIERISENEDLILNPVSLFESEAVPKEGLTLSTSQFFISSLICYEVMDPDLVQKRYGTGSAPDLIVNLTNDSWFQSERESYQHSGAAMMRAIETGTPIVRSAVSGVTQIFDPWGREIVEASPFEKEAIIYVNIPIIRGGIPTLFRNLGPYPFRIIAGLSLIFAFLAARGLFPLSKQN</sequence>
<dbReference type="Pfam" id="PF20154">
    <property type="entry name" value="LNT_N"/>
    <property type="match status" value="1"/>
</dbReference>
<organism evidence="11 12">
    <name type="scientific">Leptospira idonii</name>
    <dbReference type="NCBI Taxonomy" id="1193500"/>
    <lineage>
        <taxon>Bacteria</taxon>
        <taxon>Pseudomonadati</taxon>
        <taxon>Spirochaetota</taxon>
        <taxon>Spirochaetia</taxon>
        <taxon>Leptospirales</taxon>
        <taxon>Leptospiraceae</taxon>
        <taxon>Leptospira</taxon>
    </lineage>
</organism>
<evidence type="ECO:0000259" key="10">
    <source>
        <dbReference type="PROSITE" id="PS50263"/>
    </source>
</evidence>
<dbReference type="InterPro" id="IPR004563">
    <property type="entry name" value="Apolipo_AcylTrfase"/>
</dbReference>
<comment type="catalytic activity">
    <reaction evidence="9">
        <text>N-terminal S-1,2-diacyl-sn-glyceryl-L-cysteinyl-[lipoprotein] + a glycerophospholipid = N-acyl-S-1,2-diacyl-sn-glyceryl-L-cysteinyl-[lipoprotein] + a 2-acyl-sn-glycero-3-phospholipid + H(+)</text>
        <dbReference type="Rhea" id="RHEA:48228"/>
        <dbReference type="Rhea" id="RHEA-COMP:14681"/>
        <dbReference type="Rhea" id="RHEA-COMP:14684"/>
        <dbReference type="ChEBI" id="CHEBI:15378"/>
        <dbReference type="ChEBI" id="CHEBI:136912"/>
        <dbReference type="ChEBI" id="CHEBI:140656"/>
        <dbReference type="ChEBI" id="CHEBI:140657"/>
        <dbReference type="ChEBI" id="CHEBI:140660"/>
        <dbReference type="EC" id="2.3.1.269"/>
    </reaction>
</comment>
<feature type="transmembrane region" description="Helical" evidence="9">
    <location>
        <begin position="64"/>
        <end position="90"/>
    </location>
</feature>
<keyword evidence="8 9" id="KW-0012">Acyltransferase</keyword>
<name>A0A4V3JYE4_9LEPT</name>
<keyword evidence="12" id="KW-1185">Reference proteome</keyword>
<comment type="function">
    <text evidence="9">Catalyzes the phospholipid dependent N-acylation of the N-terminal cysteine of apolipoprotein, the last step in lipoprotein maturation.</text>
</comment>
<dbReference type="AlphaFoldDB" id="A0A4V3JYE4"/>
<dbReference type="GO" id="GO:0042158">
    <property type="term" value="P:lipoprotein biosynthetic process"/>
    <property type="evidence" value="ECO:0007669"/>
    <property type="project" value="UniProtKB-UniRule"/>
</dbReference>
<dbReference type="CDD" id="cd07571">
    <property type="entry name" value="ALP_N-acyl_transferase"/>
    <property type="match status" value="1"/>
</dbReference>
<evidence type="ECO:0000256" key="8">
    <source>
        <dbReference type="ARBA" id="ARBA00023315"/>
    </source>
</evidence>
<evidence type="ECO:0000256" key="9">
    <source>
        <dbReference type="HAMAP-Rule" id="MF_01148"/>
    </source>
</evidence>
<dbReference type="Pfam" id="PF00795">
    <property type="entry name" value="CN_hydrolase"/>
    <property type="match status" value="1"/>
</dbReference>
<proteinExistence type="inferred from homology"/>
<gene>
    <name evidence="9" type="primary">lnt</name>
    <name evidence="11" type="ORF">EHS15_02600</name>
</gene>
<comment type="similarity">
    <text evidence="2 9">Belongs to the CN hydrolase family. Apolipoprotein N-acyltransferase subfamily.</text>
</comment>
<evidence type="ECO:0000256" key="3">
    <source>
        <dbReference type="ARBA" id="ARBA00022475"/>
    </source>
</evidence>
<feature type="transmembrane region" description="Helical" evidence="9">
    <location>
        <begin position="540"/>
        <end position="561"/>
    </location>
</feature>
<accession>A0A4V3JYE4</accession>
<evidence type="ECO:0000256" key="5">
    <source>
        <dbReference type="ARBA" id="ARBA00022692"/>
    </source>
</evidence>
<feature type="domain" description="CN hydrolase" evidence="10">
    <location>
        <begin position="219"/>
        <end position="525"/>
    </location>
</feature>
<evidence type="ECO:0000256" key="2">
    <source>
        <dbReference type="ARBA" id="ARBA00010065"/>
    </source>
</evidence>
<comment type="pathway">
    <text evidence="9">Protein modification; lipoprotein biosynthesis (N-acyl transfer).</text>
</comment>
<reference evidence="11" key="1">
    <citation type="journal article" date="2019" name="PLoS Negl. Trop. Dis.">
        <title>Revisiting the worldwide diversity of Leptospira species in the environment.</title>
        <authorList>
            <person name="Vincent A.T."/>
            <person name="Schiettekatte O."/>
            <person name="Bourhy P."/>
            <person name="Veyrier F.J."/>
            <person name="Picardeau M."/>
        </authorList>
    </citation>
    <scope>NUCLEOTIDE SEQUENCE [LARGE SCALE GENOMIC DNA]</scope>
    <source>
        <strain evidence="11">201300427</strain>
    </source>
</reference>
<dbReference type="EC" id="2.3.1.269" evidence="9"/>
<keyword evidence="7 9" id="KW-0472">Membrane</keyword>
<dbReference type="RefSeq" id="WP_135758981.1">
    <property type="nucleotide sequence ID" value="NZ_RQHW01000008.1"/>
</dbReference>
<dbReference type="UniPathway" id="UPA00666"/>
<dbReference type="GO" id="GO:0016410">
    <property type="term" value="F:N-acyltransferase activity"/>
    <property type="evidence" value="ECO:0007669"/>
    <property type="project" value="UniProtKB-UniRule"/>
</dbReference>
<keyword evidence="5 9" id="KW-0812">Transmembrane</keyword>
<dbReference type="GO" id="GO:0005886">
    <property type="term" value="C:plasma membrane"/>
    <property type="evidence" value="ECO:0007669"/>
    <property type="project" value="UniProtKB-SubCell"/>
</dbReference>
<dbReference type="PANTHER" id="PTHR38686:SF1">
    <property type="entry name" value="APOLIPOPROTEIN N-ACYLTRANSFERASE"/>
    <property type="match status" value="1"/>
</dbReference>
<feature type="transmembrane region" description="Helical" evidence="9">
    <location>
        <begin position="143"/>
        <end position="168"/>
    </location>
</feature>